<dbReference type="AlphaFoldDB" id="A0A9C7URP9"/>
<keyword evidence="2" id="KW-0547">Nucleotide-binding</keyword>
<evidence type="ECO:0000256" key="3">
    <source>
        <dbReference type="ARBA" id="ARBA00022840"/>
    </source>
</evidence>
<comment type="similarity">
    <text evidence="1">Belongs to the protein kinase superfamily. STE Ser/Thr protein kinase family. STE20 subfamily.</text>
</comment>
<evidence type="ECO:0000313" key="6">
    <source>
        <dbReference type="Proteomes" id="UP001061958"/>
    </source>
</evidence>
<gene>
    <name evidence="5" type="ORF">GpartN1_g5030.t1</name>
</gene>
<name>A0A9C7URP9_9RHOD</name>
<dbReference type="EMBL" id="BQMJ01000041">
    <property type="protein sequence ID" value="GJQ13239.1"/>
    <property type="molecule type" value="Genomic_DNA"/>
</dbReference>
<sequence length="365" mass="40743">MSRSDKEGTSSGGLVVNLTSDLSLRIIRYLGRGSLGGVFQASLQSRTKEQTRLVAAKFVHLPNNVQLQTTADNLQQKFLAISSSHTSLLRCEVFADEQLKGLWIVSDYICPGNTLLLSKKLGGCTESLIAFFVKEILSILVFFEKRPNWQGLQCIKGSNILLDSSGQLRIVDYHQLAVVLPLLDKQFNVQPSIVYWNGPENKDGNELPSFSTASSGDIWALAVWMIELAQGYTPLKSHGPYKVAYGLNVGERPQLEWPSRYSIHFLDLLHQCLQTNPQLRPTARELLAHPFLSAAPKEEDIGDIVRHILSQDISSEAGDTYLSEEWIVILSGNKFLPLPYLSVFDVEIEQVKLVGHEDKGDFMDK</sequence>
<proteinExistence type="inferred from homology"/>
<dbReference type="PROSITE" id="PS50011">
    <property type="entry name" value="PROTEIN_KINASE_DOM"/>
    <property type="match status" value="1"/>
</dbReference>
<dbReference type="GO" id="GO:0004672">
    <property type="term" value="F:protein kinase activity"/>
    <property type="evidence" value="ECO:0007669"/>
    <property type="project" value="InterPro"/>
</dbReference>
<dbReference type="PANTHER" id="PTHR45832">
    <property type="entry name" value="SERINE/THREONINE-PROTEIN KINASE SAMKA-RELATED-RELATED"/>
    <property type="match status" value="1"/>
</dbReference>
<dbReference type="PANTHER" id="PTHR45832:SF22">
    <property type="entry name" value="SERINE_THREONINE-PROTEIN KINASE SAMKA-RELATED"/>
    <property type="match status" value="1"/>
</dbReference>
<keyword evidence="3" id="KW-0067">ATP-binding</keyword>
<dbReference type="Pfam" id="PF00069">
    <property type="entry name" value="Pkinase"/>
    <property type="match status" value="1"/>
</dbReference>
<organism evidence="5 6">
    <name type="scientific">Galdieria partita</name>
    <dbReference type="NCBI Taxonomy" id="83374"/>
    <lineage>
        <taxon>Eukaryota</taxon>
        <taxon>Rhodophyta</taxon>
        <taxon>Bangiophyceae</taxon>
        <taxon>Galdieriales</taxon>
        <taxon>Galdieriaceae</taxon>
        <taxon>Galdieria</taxon>
    </lineage>
</organism>
<evidence type="ECO:0000256" key="2">
    <source>
        <dbReference type="ARBA" id="ARBA00022741"/>
    </source>
</evidence>
<evidence type="ECO:0000256" key="1">
    <source>
        <dbReference type="ARBA" id="ARBA00008874"/>
    </source>
</evidence>
<evidence type="ECO:0000259" key="4">
    <source>
        <dbReference type="PROSITE" id="PS50011"/>
    </source>
</evidence>
<dbReference type="GO" id="GO:0005524">
    <property type="term" value="F:ATP binding"/>
    <property type="evidence" value="ECO:0007669"/>
    <property type="project" value="UniProtKB-KW"/>
</dbReference>
<dbReference type="OrthoDB" id="266718at2759"/>
<protein>
    <recommendedName>
        <fullName evidence="4">Protein kinase domain-containing protein</fullName>
    </recommendedName>
</protein>
<evidence type="ECO:0000313" key="5">
    <source>
        <dbReference type="EMBL" id="GJQ13239.1"/>
    </source>
</evidence>
<reference evidence="5" key="2">
    <citation type="submission" date="2022-01" db="EMBL/GenBank/DDBJ databases">
        <authorList>
            <person name="Hirooka S."/>
            <person name="Miyagishima S.Y."/>
        </authorList>
    </citation>
    <scope>NUCLEOTIDE SEQUENCE</scope>
    <source>
        <strain evidence="5">NBRC 102759</strain>
    </source>
</reference>
<reference evidence="5" key="1">
    <citation type="journal article" date="2022" name="Proc. Natl. Acad. Sci. U.S.A.">
        <title>Life cycle and functional genomics of the unicellular red alga Galdieria for elucidating algal and plant evolution and industrial use.</title>
        <authorList>
            <person name="Hirooka S."/>
            <person name="Itabashi T."/>
            <person name="Ichinose T.M."/>
            <person name="Onuma R."/>
            <person name="Fujiwara T."/>
            <person name="Yamashita S."/>
            <person name="Jong L.W."/>
            <person name="Tomita R."/>
            <person name="Iwane A.H."/>
            <person name="Miyagishima S.Y."/>
        </authorList>
    </citation>
    <scope>NUCLEOTIDE SEQUENCE</scope>
    <source>
        <strain evidence="5">NBRC 102759</strain>
    </source>
</reference>
<accession>A0A9C7URP9</accession>
<dbReference type="InterPro" id="IPR011009">
    <property type="entry name" value="Kinase-like_dom_sf"/>
</dbReference>
<dbReference type="InterPro" id="IPR000719">
    <property type="entry name" value="Prot_kinase_dom"/>
</dbReference>
<dbReference type="SUPFAM" id="SSF56112">
    <property type="entry name" value="Protein kinase-like (PK-like)"/>
    <property type="match status" value="1"/>
</dbReference>
<keyword evidence="6" id="KW-1185">Reference proteome</keyword>
<dbReference type="Gene3D" id="1.10.510.10">
    <property type="entry name" value="Transferase(Phosphotransferase) domain 1"/>
    <property type="match status" value="1"/>
</dbReference>
<comment type="caution">
    <text evidence="5">The sequence shown here is derived from an EMBL/GenBank/DDBJ whole genome shotgun (WGS) entry which is preliminary data.</text>
</comment>
<dbReference type="Proteomes" id="UP001061958">
    <property type="component" value="Unassembled WGS sequence"/>
</dbReference>
<dbReference type="InterPro" id="IPR051931">
    <property type="entry name" value="PAK3-like"/>
</dbReference>
<feature type="domain" description="Protein kinase" evidence="4">
    <location>
        <begin position="24"/>
        <end position="292"/>
    </location>
</feature>